<proteinExistence type="predicted"/>
<protein>
    <submittedName>
        <fullName evidence="1">Uncharacterized protein</fullName>
    </submittedName>
</protein>
<feature type="non-terminal residue" evidence="1">
    <location>
        <position position="1"/>
    </location>
</feature>
<sequence>DAALARLFSDAETMKFLKFMMRPNGYTVEHASWRRRARDEGQLRKELVNYTIVMKKSQLPRELVDKIHIEEFLAPETVQVDNGVIEIDEPYLVLGCCGISEIDASNHCAKAGIIVDSRFWRHKVSSAALYLTLKFGFETLNMHRIALETTENNLGMRGWMENVVGVKVECIRKEVLYTEGYGYQDSWDYVVFDHQWFGGLEKRLRVRLSL</sequence>
<evidence type="ECO:0000313" key="1">
    <source>
        <dbReference type="EMBL" id="KAJ1945835.1"/>
    </source>
</evidence>
<name>A0ACC1JC66_9FUNG</name>
<keyword evidence="2" id="KW-1185">Reference proteome</keyword>
<organism evidence="1 2">
    <name type="scientific">Linderina macrospora</name>
    <dbReference type="NCBI Taxonomy" id="4868"/>
    <lineage>
        <taxon>Eukaryota</taxon>
        <taxon>Fungi</taxon>
        <taxon>Fungi incertae sedis</taxon>
        <taxon>Zoopagomycota</taxon>
        <taxon>Kickxellomycotina</taxon>
        <taxon>Kickxellomycetes</taxon>
        <taxon>Kickxellales</taxon>
        <taxon>Kickxellaceae</taxon>
        <taxon>Linderina</taxon>
    </lineage>
</organism>
<dbReference type="EMBL" id="JANBPW010001163">
    <property type="protein sequence ID" value="KAJ1945835.1"/>
    <property type="molecule type" value="Genomic_DNA"/>
</dbReference>
<accession>A0ACC1JC66</accession>
<comment type="caution">
    <text evidence="1">The sequence shown here is derived from an EMBL/GenBank/DDBJ whole genome shotgun (WGS) entry which is preliminary data.</text>
</comment>
<evidence type="ECO:0000313" key="2">
    <source>
        <dbReference type="Proteomes" id="UP001150603"/>
    </source>
</evidence>
<dbReference type="Proteomes" id="UP001150603">
    <property type="component" value="Unassembled WGS sequence"/>
</dbReference>
<reference evidence="1" key="1">
    <citation type="submission" date="2022-07" db="EMBL/GenBank/DDBJ databases">
        <title>Phylogenomic reconstructions and comparative analyses of Kickxellomycotina fungi.</title>
        <authorList>
            <person name="Reynolds N.K."/>
            <person name="Stajich J.E."/>
            <person name="Barry K."/>
            <person name="Grigoriev I.V."/>
            <person name="Crous P."/>
            <person name="Smith M.E."/>
        </authorList>
    </citation>
    <scope>NUCLEOTIDE SEQUENCE</scope>
    <source>
        <strain evidence="1">NRRL 5244</strain>
    </source>
</reference>
<gene>
    <name evidence="1" type="ORF">FBU59_002196</name>
</gene>